<dbReference type="GO" id="GO:0022857">
    <property type="term" value="F:transmembrane transporter activity"/>
    <property type="evidence" value="ECO:0007669"/>
    <property type="project" value="InterPro"/>
</dbReference>
<accession>A0A9P9D5P7</accession>
<dbReference type="PANTHER" id="PTHR11360:SF287">
    <property type="entry name" value="MFS MONOCARBOXYLATE TRANSPORTER"/>
    <property type="match status" value="1"/>
</dbReference>
<evidence type="ECO:0000313" key="5">
    <source>
        <dbReference type="Proteomes" id="UP000700596"/>
    </source>
</evidence>
<feature type="transmembrane region" description="Helical" evidence="3">
    <location>
        <begin position="112"/>
        <end position="132"/>
    </location>
</feature>
<feature type="transmembrane region" description="Helical" evidence="3">
    <location>
        <begin position="81"/>
        <end position="100"/>
    </location>
</feature>
<feature type="transmembrane region" description="Helical" evidence="3">
    <location>
        <begin position="335"/>
        <end position="358"/>
    </location>
</feature>
<organism evidence="4 5">
    <name type="scientific">Dendryphion nanum</name>
    <dbReference type="NCBI Taxonomy" id="256645"/>
    <lineage>
        <taxon>Eukaryota</taxon>
        <taxon>Fungi</taxon>
        <taxon>Dikarya</taxon>
        <taxon>Ascomycota</taxon>
        <taxon>Pezizomycotina</taxon>
        <taxon>Dothideomycetes</taxon>
        <taxon>Pleosporomycetidae</taxon>
        <taxon>Pleosporales</taxon>
        <taxon>Torulaceae</taxon>
        <taxon>Dendryphion</taxon>
    </lineage>
</organism>
<keyword evidence="5" id="KW-1185">Reference proteome</keyword>
<dbReference type="GO" id="GO:0016020">
    <property type="term" value="C:membrane"/>
    <property type="evidence" value="ECO:0007669"/>
    <property type="project" value="UniProtKB-SubCell"/>
</dbReference>
<comment type="caution">
    <text evidence="4">The sequence shown here is derived from an EMBL/GenBank/DDBJ whole genome shotgun (WGS) entry which is preliminary data.</text>
</comment>
<evidence type="ECO:0000256" key="3">
    <source>
        <dbReference type="SAM" id="Phobius"/>
    </source>
</evidence>
<feature type="transmembrane region" description="Helical" evidence="3">
    <location>
        <begin position="274"/>
        <end position="299"/>
    </location>
</feature>
<dbReference type="EMBL" id="JAGMWT010000020">
    <property type="protein sequence ID" value="KAH7112871.1"/>
    <property type="molecule type" value="Genomic_DNA"/>
</dbReference>
<reference evidence="4" key="1">
    <citation type="journal article" date="2021" name="Nat. Commun.">
        <title>Genetic determinants of endophytism in the Arabidopsis root mycobiome.</title>
        <authorList>
            <person name="Mesny F."/>
            <person name="Miyauchi S."/>
            <person name="Thiergart T."/>
            <person name="Pickel B."/>
            <person name="Atanasova L."/>
            <person name="Karlsson M."/>
            <person name="Huettel B."/>
            <person name="Barry K.W."/>
            <person name="Haridas S."/>
            <person name="Chen C."/>
            <person name="Bauer D."/>
            <person name="Andreopoulos W."/>
            <person name="Pangilinan J."/>
            <person name="LaButti K."/>
            <person name="Riley R."/>
            <person name="Lipzen A."/>
            <person name="Clum A."/>
            <person name="Drula E."/>
            <person name="Henrissat B."/>
            <person name="Kohler A."/>
            <person name="Grigoriev I.V."/>
            <person name="Martin F.M."/>
            <person name="Hacquard S."/>
        </authorList>
    </citation>
    <scope>NUCLEOTIDE SEQUENCE</scope>
    <source>
        <strain evidence="4">MPI-CAGE-CH-0243</strain>
    </source>
</reference>
<dbReference type="InterPro" id="IPR036259">
    <property type="entry name" value="MFS_trans_sf"/>
</dbReference>
<comment type="similarity">
    <text evidence="2">Belongs to the major facilitator superfamily. Monocarboxylate porter (TC 2.A.1.13) family.</text>
</comment>
<feature type="transmembrane region" description="Helical" evidence="3">
    <location>
        <begin position="379"/>
        <end position="398"/>
    </location>
</feature>
<dbReference type="InterPro" id="IPR011701">
    <property type="entry name" value="MFS"/>
</dbReference>
<evidence type="ECO:0000313" key="4">
    <source>
        <dbReference type="EMBL" id="KAH7112871.1"/>
    </source>
</evidence>
<keyword evidence="3" id="KW-1133">Transmembrane helix</keyword>
<feature type="transmembrane region" description="Helical" evidence="3">
    <location>
        <begin position="241"/>
        <end position="262"/>
    </location>
</feature>
<feature type="transmembrane region" description="Helical" evidence="3">
    <location>
        <begin position="311"/>
        <end position="329"/>
    </location>
</feature>
<sequence>MAESTDKITAEIAHSQDAQSQLEANVDDTSSLPPIDGGKDAWLFLAACWAVEFLVFGFGFSYGVFQNYYSTHAPFSNSNNISVVGVLTTGIIFLGTPFVLQLCRNFPSWARWLSPLGLFGGFLCIIAISFCASIPQLIGIQGILLGISGCFAFCPCCIFIDQWFDKRKGFAYGAMWSAAGLGGVIIPLILDNLLLRLGFATAMRVWAGIYFVLAAPLAYFVRPRLPHGVTEKRPFWNFRSVRSRFFTLNQIANILQGMGYYLPGIYLPTFARVAFGASTWLATLTLMLLNVFATIGLVTMGSLTDRFSSRTCILISAVGSSLAVFLFWGCATSLPLLYIFCITYGFFAGCWPAVWPAVMKETAARGDARGYGFVDTMMVYGLLCVGRGIGNIISGPLSEVLIEGMPWEGQMIGGYGSGFGPLIVFTGVTSLLSGMNTLWGHLL</sequence>
<feature type="transmembrane region" description="Helical" evidence="3">
    <location>
        <begin position="202"/>
        <end position="221"/>
    </location>
</feature>
<dbReference type="SUPFAM" id="SSF103473">
    <property type="entry name" value="MFS general substrate transporter"/>
    <property type="match status" value="1"/>
</dbReference>
<keyword evidence="3" id="KW-0812">Transmembrane</keyword>
<name>A0A9P9D5P7_9PLEO</name>
<evidence type="ECO:0000256" key="2">
    <source>
        <dbReference type="ARBA" id="ARBA00006727"/>
    </source>
</evidence>
<gene>
    <name evidence="4" type="ORF">B0J11DRAFT_542139</name>
</gene>
<dbReference type="OrthoDB" id="2213137at2759"/>
<feature type="transmembrane region" description="Helical" evidence="3">
    <location>
        <begin position="418"/>
        <end position="439"/>
    </location>
</feature>
<keyword evidence="3" id="KW-0472">Membrane</keyword>
<dbReference type="InterPro" id="IPR050327">
    <property type="entry name" value="Proton-linked_MCT"/>
</dbReference>
<feature type="transmembrane region" description="Helical" evidence="3">
    <location>
        <begin position="41"/>
        <end position="61"/>
    </location>
</feature>
<protein>
    <submittedName>
        <fullName evidence="4">Major facilitator superfamily domain-containing protein</fullName>
    </submittedName>
</protein>
<comment type="subcellular location">
    <subcellularLocation>
        <location evidence="1">Membrane</location>
        <topology evidence="1">Multi-pass membrane protein</topology>
    </subcellularLocation>
</comment>
<dbReference type="PANTHER" id="PTHR11360">
    <property type="entry name" value="MONOCARBOXYLATE TRANSPORTER"/>
    <property type="match status" value="1"/>
</dbReference>
<dbReference type="Proteomes" id="UP000700596">
    <property type="component" value="Unassembled WGS sequence"/>
</dbReference>
<dbReference type="Gene3D" id="1.20.1250.20">
    <property type="entry name" value="MFS general substrate transporter like domains"/>
    <property type="match status" value="2"/>
</dbReference>
<feature type="transmembrane region" description="Helical" evidence="3">
    <location>
        <begin position="138"/>
        <end position="160"/>
    </location>
</feature>
<evidence type="ECO:0000256" key="1">
    <source>
        <dbReference type="ARBA" id="ARBA00004141"/>
    </source>
</evidence>
<dbReference type="AlphaFoldDB" id="A0A9P9D5P7"/>
<dbReference type="Pfam" id="PF07690">
    <property type="entry name" value="MFS_1"/>
    <property type="match status" value="1"/>
</dbReference>
<proteinExistence type="inferred from homology"/>
<feature type="transmembrane region" description="Helical" evidence="3">
    <location>
        <begin position="172"/>
        <end position="190"/>
    </location>
</feature>